<dbReference type="InterPro" id="IPR029058">
    <property type="entry name" value="AB_hydrolase_fold"/>
</dbReference>
<dbReference type="Pfam" id="PF00135">
    <property type="entry name" value="COesterase"/>
    <property type="match status" value="1"/>
</dbReference>
<sequence length="114" mass="12366">MYDPNAPPLTDPPAPKGFQMGSAHSADVAYVFQDGFAQQAAPFTSAQRALSDKIMRYWTNLARQGSPNGHGEAVWPKYRGGGNGIVQLSPGNVSVMPDYEAEHHCSFWRSLGQA</sequence>
<organism evidence="3 4">
    <name type="scientific">Streptomyces graminofaciens</name>
    <dbReference type="NCBI Taxonomy" id="68212"/>
    <lineage>
        <taxon>Bacteria</taxon>
        <taxon>Bacillati</taxon>
        <taxon>Actinomycetota</taxon>
        <taxon>Actinomycetes</taxon>
        <taxon>Kitasatosporales</taxon>
        <taxon>Streptomycetaceae</taxon>
        <taxon>Streptomyces</taxon>
    </lineage>
</organism>
<proteinExistence type="predicted"/>
<evidence type="ECO:0000313" key="3">
    <source>
        <dbReference type="EMBL" id="BBC38679.1"/>
    </source>
</evidence>
<evidence type="ECO:0000259" key="2">
    <source>
        <dbReference type="Pfam" id="PF00135"/>
    </source>
</evidence>
<dbReference type="InterPro" id="IPR051093">
    <property type="entry name" value="Neuroligin/BSAL"/>
</dbReference>
<reference evidence="3 4" key="2">
    <citation type="journal article" date="2023" name="ChemBioChem">
        <title>Acyltransferase Domain Exchange between Two Independent Type I Polyketide Synthases in the Same Producer Strain of Macrolide Antibiotics.</title>
        <authorList>
            <person name="Kudo F."/>
            <person name="Kishikawa K."/>
            <person name="Tsuboi K."/>
            <person name="Kido T."/>
            <person name="Usui T."/>
            <person name="Hashimoto J."/>
            <person name="Shin-Ya K."/>
            <person name="Miyanaga A."/>
            <person name="Eguchi T."/>
        </authorList>
    </citation>
    <scope>NUCLEOTIDE SEQUENCE [LARGE SCALE GENOMIC DNA]</scope>
    <source>
        <strain evidence="3 4">A-8890</strain>
    </source>
</reference>
<protein>
    <recommendedName>
        <fullName evidence="2">Carboxylesterase type B domain-containing protein</fullName>
    </recommendedName>
</protein>
<dbReference type="SUPFAM" id="SSF53474">
    <property type="entry name" value="alpha/beta-Hydrolases"/>
    <property type="match status" value="1"/>
</dbReference>
<evidence type="ECO:0000313" key="4">
    <source>
        <dbReference type="Proteomes" id="UP001321542"/>
    </source>
</evidence>
<dbReference type="InterPro" id="IPR002018">
    <property type="entry name" value="CarbesteraseB"/>
</dbReference>
<feature type="compositionally biased region" description="Pro residues" evidence="1">
    <location>
        <begin position="1"/>
        <end position="15"/>
    </location>
</feature>
<dbReference type="PANTHER" id="PTHR43903">
    <property type="entry name" value="NEUROLIGIN"/>
    <property type="match status" value="1"/>
</dbReference>
<dbReference type="Gene3D" id="3.40.50.1820">
    <property type="entry name" value="alpha/beta hydrolase"/>
    <property type="match status" value="1"/>
</dbReference>
<dbReference type="Proteomes" id="UP001321542">
    <property type="component" value="Chromosome"/>
</dbReference>
<accession>A0ABN5VZ33</accession>
<reference evidence="3 4" key="1">
    <citation type="journal article" date="2010" name="ChemBioChem">
        <title>Cloning and characterization of the biosynthetic gene cluster of 16-membered macrolide antibiotic FD-891: involvement of a dual functional cytochrome P450 monooxygenase catalyzing epoxidation and hydroxylation.</title>
        <authorList>
            <person name="Kudo F."/>
            <person name="Motegi A."/>
            <person name="Mizoue K."/>
            <person name="Eguchi T."/>
        </authorList>
    </citation>
    <scope>NUCLEOTIDE SEQUENCE [LARGE SCALE GENOMIC DNA]</scope>
    <source>
        <strain evidence="3 4">A-8890</strain>
    </source>
</reference>
<feature type="region of interest" description="Disordered" evidence="1">
    <location>
        <begin position="1"/>
        <end position="20"/>
    </location>
</feature>
<gene>
    <name evidence="3" type="ORF">SGFS_099730</name>
</gene>
<name>A0ABN5VZ33_9ACTN</name>
<keyword evidence="4" id="KW-1185">Reference proteome</keyword>
<feature type="domain" description="Carboxylesterase type B" evidence="2">
    <location>
        <begin position="15"/>
        <end position="108"/>
    </location>
</feature>
<evidence type="ECO:0000256" key="1">
    <source>
        <dbReference type="SAM" id="MobiDB-lite"/>
    </source>
</evidence>
<dbReference type="EMBL" id="AP018448">
    <property type="protein sequence ID" value="BBC38679.1"/>
    <property type="molecule type" value="Genomic_DNA"/>
</dbReference>